<reference evidence="1" key="2">
    <citation type="submission" date="2021-10" db="EMBL/GenBank/DDBJ databases">
        <authorList>
            <person name="Mesa V."/>
        </authorList>
    </citation>
    <scope>NUCLEOTIDE SEQUENCE</scope>
    <source>
        <strain evidence="1">CC3_PB</strain>
    </source>
</reference>
<accession>A0A650M862</accession>
<dbReference type="Proteomes" id="UP000789738">
    <property type="component" value="Unassembled WGS sequence"/>
</dbReference>
<name>A0A650M862_9CLOT</name>
<proteinExistence type="predicted"/>
<dbReference type="EMBL" id="CAKJVE010000004">
    <property type="protein sequence ID" value="CAG9709898.1"/>
    <property type="molecule type" value="Genomic_DNA"/>
</dbReference>
<evidence type="ECO:0008006" key="4">
    <source>
        <dbReference type="Google" id="ProtNLM"/>
    </source>
</evidence>
<protein>
    <recommendedName>
        <fullName evidence="4">DUF5052 domain-containing protein</fullName>
    </recommendedName>
</protein>
<organism evidence="2 3">
    <name type="scientific">Clostridium neonatale</name>
    <dbReference type="NCBI Taxonomy" id="137838"/>
    <lineage>
        <taxon>Bacteria</taxon>
        <taxon>Bacillati</taxon>
        <taxon>Bacillota</taxon>
        <taxon>Clostridia</taxon>
        <taxon>Eubacteriales</taxon>
        <taxon>Clostridiaceae</taxon>
        <taxon>Clostridium</taxon>
    </lineage>
</organism>
<dbReference type="AlphaFoldDB" id="A0A650M862"/>
<dbReference type="Pfam" id="PF16475">
    <property type="entry name" value="DUF5052"/>
    <property type="match status" value="1"/>
</dbReference>
<dbReference type="PROSITE" id="PS51257">
    <property type="entry name" value="PROKAR_LIPOPROTEIN"/>
    <property type="match status" value="1"/>
</dbReference>
<evidence type="ECO:0000313" key="2">
    <source>
        <dbReference type="EMBL" id="VCT83579.1"/>
    </source>
</evidence>
<evidence type="ECO:0000313" key="3">
    <source>
        <dbReference type="Proteomes" id="UP000431451"/>
    </source>
</evidence>
<dbReference type="Proteomes" id="UP000431451">
    <property type="component" value="Unassembled WGS sequence"/>
</dbReference>
<reference evidence="2 3" key="1">
    <citation type="submission" date="2018-06" db="EMBL/GenBank/DDBJ databases">
        <authorList>
            <consortium name="IHU Genomes"/>
        </authorList>
    </citation>
    <scope>NUCLEOTIDE SEQUENCE [LARGE SCALE GENOMIC DNA]</scope>
    <source>
        <strain evidence="2 3">NEC25</strain>
    </source>
</reference>
<sequence length="209" mass="23189">MLMRIKLKMKPIICIGLVCLLGVSVLGCAKLKDWIGKIKGELVGQHFTITTYDDYANKTLSIEGKKVTVGLLENSANFDAESTDFKSEVLEITINGKQMFQVGNTVIFEEDGLNVVEHYDIKDEIKANSGGGYVPFDRAVNKLKNELGKKKTIIISSQQGVPIGVYQGDDVYVTIPEDLPKMTRLNIDGKALYIHRANYVIIDTEMIEG</sequence>
<evidence type="ECO:0000313" key="1">
    <source>
        <dbReference type="EMBL" id="CAG9709898.1"/>
    </source>
</evidence>
<dbReference type="EMBL" id="UWJD01000001">
    <property type="protein sequence ID" value="VCT83579.1"/>
    <property type="molecule type" value="Genomic_DNA"/>
</dbReference>
<gene>
    <name evidence="1" type="ORF">CNEO_44468</name>
    <name evidence="2" type="ORF">CNEONATNEC25_01176</name>
</gene>
<dbReference type="InterPro" id="IPR032484">
    <property type="entry name" value="DUF5052"/>
</dbReference>